<dbReference type="PROSITE" id="PS51195">
    <property type="entry name" value="Q_MOTIF"/>
    <property type="match status" value="1"/>
</dbReference>
<feature type="domain" description="Helicase ATP-binding" evidence="7">
    <location>
        <begin position="140"/>
        <end position="334"/>
    </location>
</feature>
<dbReference type="CDD" id="cd18787">
    <property type="entry name" value="SF2_C_DEAD"/>
    <property type="match status" value="1"/>
</dbReference>
<dbReference type="InterPro" id="IPR014001">
    <property type="entry name" value="Helicase_ATP-bd"/>
</dbReference>
<sequence>MGDAIWLAGENALKTADPVGSVSKPVITIPLKWQNKLTRDLNQKQEQDRLKASLQGNTKNALTSRIFMHRKFDKVPLASRSWGHREANGDYFAINSQGPNPSILRNEDCEFSLLDLSEPLTKNLTAMGCIKPTLIQKLATKAVLRGENSLIAAETGSGKTISYLAPIIQKIIDYKSSNSVANEPLDQSLNAPLALVITPGRELCEQISNVGQSLMANLPIKSQCITGGRLKRDMLNADYQEVDILFATFGAISKMTTNRIFRLDQLKHLVLDEADTLLDDSFNEKLTYFLRKLPLQSTRHNEIIQGVQTIMVSATIPRSAEEILSQVIPYGSFTKLTTQNLHRLQPHVPQKFIRLSHLDKPTRLLELVKKDVSRKLPVIVFSNRSDRCDWVSMFLNENGVSCVNLNGNMPEHLRNGRFEEFHSGRQLVLSCTDVVSRGLDTTSVHQVINYDVPTNISDYIHRCGRIGRVGHQVTGIITTFVCHPTEADLVQKIEYAARRTHNDELPNVNANIKRLITNQMLKKHEQRVLLN</sequence>
<comment type="caution">
    <text evidence="10">The sequence shown here is derived from an EMBL/GenBank/DDBJ whole genome shotgun (WGS) entry which is preliminary data.</text>
</comment>
<dbReference type="InterPro" id="IPR027417">
    <property type="entry name" value="P-loop_NTPase"/>
</dbReference>
<dbReference type="Pfam" id="PF00271">
    <property type="entry name" value="Helicase_C"/>
    <property type="match status" value="1"/>
</dbReference>
<evidence type="ECO:0000259" key="7">
    <source>
        <dbReference type="PROSITE" id="PS51192"/>
    </source>
</evidence>
<evidence type="ECO:0000256" key="5">
    <source>
        <dbReference type="ARBA" id="ARBA00022840"/>
    </source>
</evidence>
<protein>
    <recommendedName>
        <fullName evidence="1">RNA helicase</fullName>
        <ecNumber evidence="1">3.6.4.13</ecNumber>
    </recommendedName>
</protein>
<dbReference type="Pfam" id="PF00270">
    <property type="entry name" value="DEAD"/>
    <property type="match status" value="1"/>
</dbReference>
<dbReference type="Gene3D" id="3.40.50.300">
    <property type="entry name" value="P-loop containing nucleotide triphosphate hydrolases"/>
    <property type="match status" value="2"/>
</dbReference>
<feature type="domain" description="Helicase C-terminal" evidence="8">
    <location>
        <begin position="360"/>
        <end position="516"/>
    </location>
</feature>
<keyword evidence="5" id="KW-0067">ATP-binding</keyword>
<dbReference type="Proteomes" id="UP001234178">
    <property type="component" value="Unassembled WGS sequence"/>
</dbReference>
<organism evidence="10 11">
    <name type="scientific">Daphnia magna</name>
    <dbReference type="NCBI Taxonomy" id="35525"/>
    <lineage>
        <taxon>Eukaryota</taxon>
        <taxon>Metazoa</taxon>
        <taxon>Ecdysozoa</taxon>
        <taxon>Arthropoda</taxon>
        <taxon>Crustacea</taxon>
        <taxon>Branchiopoda</taxon>
        <taxon>Diplostraca</taxon>
        <taxon>Cladocera</taxon>
        <taxon>Anomopoda</taxon>
        <taxon>Daphniidae</taxon>
        <taxon>Daphnia</taxon>
    </lineage>
</organism>
<evidence type="ECO:0000256" key="2">
    <source>
        <dbReference type="ARBA" id="ARBA00022741"/>
    </source>
</evidence>
<dbReference type="EMBL" id="JAOYFB010000037">
    <property type="protein sequence ID" value="KAK4023888.1"/>
    <property type="molecule type" value="Genomic_DNA"/>
</dbReference>
<dbReference type="PANTHER" id="PTHR47960">
    <property type="entry name" value="DEAD-BOX ATP-DEPENDENT RNA HELICASE 50"/>
    <property type="match status" value="1"/>
</dbReference>
<dbReference type="InterPro" id="IPR014014">
    <property type="entry name" value="RNA_helicase_DEAD_Q_motif"/>
</dbReference>
<evidence type="ECO:0000256" key="6">
    <source>
        <dbReference type="PROSITE-ProRule" id="PRU00552"/>
    </source>
</evidence>
<dbReference type="CDD" id="cd17948">
    <property type="entry name" value="DEADc_DDX28"/>
    <property type="match status" value="1"/>
</dbReference>
<evidence type="ECO:0000313" key="11">
    <source>
        <dbReference type="Proteomes" id="UP001234178"/>
    </source>
</evidence>
<evidence type="ECO:0000313" key="10">
    <source>
        <dbReference type="EMBL" id="KAK4023888.1"/>
    </source>
</evidence>
<keyword evidence="4" id="KW-0347">Helicase</keyword>
<evidence type="ECO:0000256" key="3">
    <source>
        <dbReference type="ARBA" id="ARBA00022801"/>
    </source>
</evidence>
<feature type="domain" description="DEAD-box RNA helicase Q" evidence="9">
    <location>
        <begin position="109"/>
        <end position="137"/>
    </location>
</feature>
<dbReference type="SMART" id="SM00487">
    <property type="entry name" value="DEXDc"/>
    <property type="match status" value="1"/>
</dbReference>
<dbReference type="SMART" id="SM00490">
    <property type="entry name" value="HELICc"/>
    <property type="match status" value="1"/>
</dbReference>
<dbReference type="SUPFAM" id="SSF52540">
    <property type="entry name" value="P-loop containing nucleoside triphosphate hydrolases"/>
    <property type="match status" value="1"/>
</dbReference>
<name>A0ABR0AFK8_9CRUS</name>
<dbReference type="EC" id="3.6.4.13" evidence="1"/>
<gene>
    <name evidence="10" type="ORF">OUZ56_009282</name>
</gene>
<proteinExistence type="predicted"/>
<accession>A0ABR0AFK8</accession>
<feature type="short sequence motif" description="Q motif" evidence="6">
    <location>
        <begin position="109"/>
        <end position="137"/>
    </location>
</feature>
<keyword evidence="3" id="KW-0378">Hydrolase</keyword>
<evidence type="ECO:0000259" key="9">
    <source>
        <dbReference type="PROSITE" id="PS51195"/>
    </source>
</evidence>
<evidence type="ECO:0000256" key="1">
    <source>
        <dbReference type="ARBA" id="ARBA00012552"/>
    </source>
</evidence>
<dbReference type="InterPro" id="IPR011545">
    <property type="entry name" value="DEAD/DEAH_box_helicase_dom"/>
</dbReference>
<evidence type="ECO:0000259" key="8">
    <source>
        <dbReference type="PROSITE" id="PS51194"/>
    </source>
</evidence>
<keyword evidence="11" id="KW-1185">Reference proteome</keyword>
<keyword evidence="2" id="KW-0547">Nucleotide-binding</keyword>
<reference evidence="10 11" key="1">
    <citation type="journal article" date="2023" name="Nucleic Acids Res.">
        <title>The hologenome of Daphnia magna reveals possible DNA methylation and microbiome-mediated evolution of the host genome.</title>
        <authorList>
            <person name="Chaturvedi A."/>
            <person name="Li X."/>
            <person name="Dhandapani V."/>
            <person name="Marshall H."/>
            <person name="Kissane S."/>
            <person name="Cuenca-Cambronero M."/>
            <person name="Asole G."/>
            <person name="Calvet F."/>
            <person name="Ruiz-Romero M."/>
            <person name="Marangio P."/>
            <person name="Guigo R."/>
            <person name="Rago D."/>
            <person name="Mirbahai L."/>
            <person name="Eastwood N."/>
            <person name="Colbourne J.K."/>
            <person name="Zhou J."/>
            <person name="Mallon E."/>
            <person name="Orsini L."/>
        </authorList>
    </citation>
    <scope>NUCLEOTIDE SEQUENCE [LARGE SCALE GENOMIC DNA]</scope>
    <source>
        <strain evidence="10">LRV0_1</strain>
    </source>
</reference>
<evidence type="ECO:0000256" key="4">
    <source>
        <dbReference type="ARBA" id="ARBA00022806"/>
    </source>
</evidence>
<dbReference type="PROSITE" id="PS51192">
    <property type="entry name" value="HELICASE_ATP_BIND_1"/>
    <property type="match status" value="1"/>
</dbReference>
<dbReference type="PROSITE" id="PS51194">
    <property type="entry name" value="HELICASE_CTER"/>
    <property type="match status" value="1"/>
</dbReference>
<dbReference type="InterPro" id="IPR001650">
    <property type="entry name" value="Helicase_C-like"/>
</dbReference>